<evidence type="ECO:0000256" key="1">
    <source>
        <dbReference type="SAM" id="Phobius"/>
    </source>
</evidence>
<reference evidence="4" key="3">
    <citation type="submission" date="2022-04" db="EMBL/GenBank/DDBJ databases">
        <authorList>
            <person name="Liu G."/>
        </authorList>
    </citation>
    <scope>NUCLEOTIDE SEQUENCE</scope>
    <source>
        <strain evidence="4">RG22</strain>
    </source>
</reference>
<dbReference type="InterPro" id="IPR050834">
    <property type="entry name" value="Glycosyltransf_2"/>
</dbReference>
<keyword evidence="4" id="KW-0328">Glycosyltransferase</keyword>
<feature type="transmembrane region" description="Helical" evidence="1">
    <location>
        <begin position="286"/>
        <end position="309"/>
    </location>
</feature>
<evidence type="ECO:0000313" key="6">
    <source>
        <dbReference type="Proteomes" id="UP000831485"/>
    </source>
</evidence>
<keyword evidence="1" id="KW-1133">Transmembrane helix</keyword>
<dbReference type="AlphaFoldDB" id="A0A6V8N0P5"/>
<dbReference type="Proteomes" id="UP000831485">
    <property type="component" value="Chromosome"/>
</dbReference>
<dbReference type="GO" id="GO:0016757">
    <property type="term" value="F:glycosyltransferase activity"/>
    <property type="evidence" value="ECO:0007669"/>
    <property type="project" value="UniProtKB-KW"/>
</dbReference>
<keyword evidence="4" id="KW-0808">Transferase</keyword>
<keyword evidence="1" id="KW-0812">Transmembrane</keyword>
<dbReference type="Proteomes" id="UP000568888">
    <property type="component" value="Unassembled WGS sequence"/>
</dbReference>
<dbReference type="EMBL" id="BLXY01000016">
    <property type="protein sequence ID" value="GFO66045.1"/>
    <property type="molecule type" value="Genomic_DNA"/>
</dbReference>
<dbReference type="EC" id="2.4.-.-" evidence="4"/>
<evidence type="ECO:0000259" key="2">
    <source>
        <dbReference type="Pfam" id="PF00535"/>
    </source>
</evidence>
<evidence type="ECO:0000313" key="5">
    <source>
        <dbReference type="Proteomes" id="UP000568888"/>
    </source>
</evidence>
<protein>
    <submittedName>
        <fullName evidence="4">Glycosyltransferase</fullName>
        <ecNumber evidence="4">2.4.-.-</ecNumber>
    </submittedName>
</protein>
<organism evidence="3 5">
    <name type="scientific">Geomonas paludis</name>
    <dbReference type="NCBI Taxonomy" id="2740185"/>
    <lineage>
        <taxon>Bacteria</taxon>
        <taxon>Pseudomonadati</taxon>
        <taxon>Thermodesulfobacteriota</taxon>
        <taxon>Desulfuromonadia</taxon>
        <taxon>Geobacterales</taxon>
        <taxon>Geobacteraceae</taxon>
        <taxon>Geomonas</taxon>
    </lineage>
</organism>
<reference evidence="5" key="1">
    <citation type="submission" date="2020-06" db="EMBL/GenBank/DDBJ databases">
        <title>Draft genomic sequecing of Geomonas sp. Red736.</title>
        <authorList>
            <person name="Itoh H."/>
            <person name="Xu Z.X."/>
            <person name="Ushijima N."/>
            <person name="Masuda Y."/>
            <person name="Shiratori Y."/>
            <person name="Senoo K."/>
        </authorList>
    </citation>
    <scope>NUCLEOTIDE SEQUENCE [LARGE SCALE GENOMIC DNA]</scope>
    <source>
        <strain evidence="5">Red736</strain>
    </source>
</reference>
<dbReference type="PANTHER" id="PTHR43685">
    <property type="entry name" value="GLYCOSYLTRANSFERASE"/>
    <property type="match status" value="1"/>
</dbReference>
<dbReference type="SUPFAM" id="SSF53448">
    <property type="entry name" value="Nucleotide-diphospho-sugar transferases"/>
    <property type="match status" value="1"/>
</dbReference>
<accession>A0A6V8N0P5</accession>
<reference evidence="3" key="2">
    <citation type="journal article" date="2021" name="Int. J. Syst. Evol. Microbiol.">
        <title>Geomonas silvestris sp. nov., Geomonas paludis sp. nov. and Geomonas limicola sp. nov., isolated from terrestrial environments, and emended description of the genus Geomonas.</title>
        <authorList>
            <person name="Itoh H."/>
            <person name="Xu Z."/>
            <person name="Masuda Y."/>
            <person name="Ushijima N."/>
            <person name="Hayakawa C."/>
            <person name="Shiratori Y."/>
            <person name="Senoo K."/>
        </authorList>
    </citation>
    <scope>NUCLEOTIDE SEQUENCE</scope>
    <source>
        <strain evidence="3">Red736</strain>
    </source>
</reference>
<gene>
    <name evidence="3" type="ORF">GMPD_39640</name>
    <name evidence="4" type="ORF">M1B72_03445</name>
</gene>
<dbReference type="Pfam" id="PF00535">
    <property type="entry name" value="Glycos_transf_2"/>
    <property type="match status" value="1"/>
</dbReference>
<dbReference type="Gene3D" id="3.90.550.10">
    <property type="entry name" value="Spore Coat Polysaccharide Biosynthesis Protein SpsA, Chain A"/>
    <property type="match status" value="1"/>
</dbReference>
<keyword evidence="1" id="KW-0472">Membrane</keyword>
<feature type="domain" description="Glycosyltransferase 2-like" evidence="2">
    <location>
        <begin position="11"/>
        <end position="143"/>
    </location>
</feature>
<dbReference type="EMBL" id="CP096574">
    <property type="protein sequence ID" value="UPU36779.1"/>
    <property type="molecule type" value="Genomic_DNA"/>
</dbReference>
<name>A0A6V8N0P5_9BACT</name>
<keyword evidence="6" id="KW-1185">Reference proteome</keyword>
<sequence>MTERQTVATVSVIIAAYNAERYIAQAIDSVLAQSHPCVECIVVDDGSTDGTADIVRGYGSRVRYLYQENAERSAARNNGMREASGDLISFLDADDLLAPEKLAEQAAFLAQHPHYDVAYSRVSYFNDEDGSSFTPQRRTPSGDIVAELLYGNFITIHSPLIRRDAAERAGGFDPARNRYEDWEFLLRLALTGARFGFQDRLHAKVRLHPGNTIGDQVKMFEAKLRVAEGVVEEFAEELARRSVDARGLVAFHKADYGRILVLAGRCREGRALIREAVRVSFPHRKIFVAFGLAAGLLGSGLLVAAQQLYDRVVKGKRPAKGGSA</sequence>
<proteinExistence type="predicted"/>
<evidence type="ECO:0000313" key="4">
    <source>
        <dbReference type="EMBL" id="UPU36779.1"/>
    </source>
</evidence>
<dbReference type="PANTHER" id="PTHR43685:SF2">
    <property type="entry name" value="GLYCOSYLTRANSFERASE 2-LIKE DOMAIN-CONTAINING PROTEIN"/>
    <property type="match status" value="1"/>
</dbReference>
<dbReference type="InterPro" id="IPR001173">
    <property type="entry name" value="Glyco_trans_2-like"/>
</dbReference>
<dbReference type="RefSeq" id="WP_183350664.1">
    <property type="nucleotide sequence ID" value="NZ_BLXY01000016.1"/>
</dbReference>
<evidence type="ECO:0000313" key="3">
    <source>
        <dbReference type="EMBL" id="GFO66045.1"/>
    </source>
</evidence>
<dbReference type="InterPro" id="IPR029044">
    <property type="entry name" value="Nucleotide-diphossugar_trans"/>
</dbReference>